<evidence type="ECO:0000256" key="2">
    <source>
        <dbReference type="ARBA" id="ARBA00023125"/>
    </source>
</evidence>
<dbReference type="PROSITE" id="PS50943">
    <property type="entry name" value="HTH_CROC1"/>
    <property type="match status" value="1"/>
</dbReference>
<dbReference type="Proteomes" id="UP001559025">
    <property type="component" value="Unassembled WGS sequence"/>
</dbReference>
<name>A0ABV3WTY8_9HYPH</name>
<evidence type="ECO:0000313" key="6">
    <source>
        <dbReference type="Proteomes" id="UP001559025"/>
    </source>
</evidence>
<feature type="domain" description="HTH cro/C1-type" evidence="4">
    <location>
        <begin position="21"/>
        <end position="75"/>
    </location>
</feature>
<protein>
    <submittedName>
        <fullName evidence="5">Helix-turn-helix domain-containing protein</fullName>
    </submittedName>
</protein>
<dbReference type="InterPro" id="IPR001387">
    <property type="entry name" value="Cro/C1-type_HTH"/>
</dbReference>
<dbReference type="InterPro" id="IPR010982">
    <property type="entry name" value="Lambda_DNA-bd_dom_sf"/>
</dbReference>
<organism evidence="5 6">
    <name type="scientific">Neoaquamicrobium sediminum</name>
    <dbReference type="NCBI Taxonomy" id="1849104"/>
    <lineage>
        <taxon>Bacteria</taxon>
        <taxon>Pseudomonadati</taxon>
        <taxon>Pseudomonadota</taxon>
        <taxon>Alphaproteobacteria</taxon>
        <taxon>Hyphomicrobiales</taxon>
        <taxon>Phyllobacteriaceae</taxon>
        <taxon>Neoaquamicrobium</taxon>
    </lineage>
</organism>
<evidence type="ECO:0000256" key="3">
    <source>
        <dbReference type="ARBA" id="ARBA00023163"/>
    </source>
</evidence>
<dbReference type="PANTHER" id="PTHR40661">
    <property type="match status" value="1"/>
</dbReference>
<keyword evidence="3" id="KW-0804">Transcription</keyword>
<dbReference type="SMART" id="SM00530">
    <property type="entry name" value="HTH_XRE"/>
    <property type="match status" value="1"/>
</dbReference>
<accession>A0ABV3WTY8</accession>
<dbReference type="EMBL" id="JAZHFV010000003">
    <property type="protein sequence ID" value="MEX4008140.1"/>
    <property type="molecule type" value="Genomic_DNA"/>
</dbReference>
<evidence type="ECO:0000259" key="4">
    <source>
        <dbReference type="PROSITE" id="PS50943"/>
    </source>
</evidence>
<proteinExistence type="predicted"/>
<dbReference type="Pfam" id="PF01381">
    <property type="entry name" value="HTH_3"/>
    <property type="match status" value="1"/>
</dbReference>
<dbReference type="SUPFAM" id="SSF47413">
    <property type="entry name" value="lambda repressor-like DNA-binding domains"/>
    <property type="match status" value="1"/>
</dbReference>
<evidence type="ECO:0000256" key="1">
    <source>
        <dbReference type="ARBA" id="ARBA00023015"/>
    </source>
</evidence>
<dbReference type="RefSeq" id="WP_368803183.1">
    <property type="nucleotide sequence ID" value="NZ_JAZHFV010000003.1"/>
</dbReference>
<sequence length="127" mass="13802">MPDTATIYSDIPDTDTLGGRLSRARDAVGLSAAQLARRIGVQSSTIQAWESDRSQPRANRLSMLAGVLNVSLSWLLYGVGTSPIEDTGAELAESVAFQLDRLKRLHQETAEVIGQIERDLGRMAAYD</sequence>
<keyword evidence="2" id="KW-0238">DNA-binding</keyword>
<dbReference type="CDD" id="cd00093">
    <property type="entry name" value="HTH_XRE"/>
    <property type="match status" value="1"/>
</dbReference>
<gene>
    <name evidence="5" type="ORF">V1479_12550</name>
</gene>
<comment type="caution">
    <text evidence="5">The sequence shown here is derived from an EMBL/GenBank/DDBJ whole genome shotgun (WGS) entry which is preliminary data.</text>
</comment>
<dbReference type="Gene3D" id="1.10.260.40">
    <property type="entry name" value="lambda repressor-like DNA-binding domains"/>
    <property type="match status" value="1"/>
</dbReference>
<keyword evidence="6" id="KW-1185">Reference proteome</keyword>
<dbReference type="PANTHER" id="PTHR40661:SF3">
    <property type="entry name" value="FELS-1 PROPHAGE TRANSCRIPTIONAL REGULATOR"/>
    <property type="match status" value="1"/>
</dbReference>
<keyword evidence="1" id="KW-0805">Transcription regulation</keyword>
<evidence type="ECO:0000313" key="5">
    <source>
        <dbReference type="EMBL" id="MEX4008140.1"/>
    </source>
</evidence>
<reference evidence="5 6" key="1">
    <citation type="submission" date="2024-01" db="EMBL/GenBank/DDBJ databases">
        <title>New evidence supports the origin of RcGTA from prophage.</title>
        <authorList>
            <person name="Xu Y."/>
            <person name="Liu B."/>
            <person name="Chen F."/>
        </authorList>
    </citation>
    <scope>NUCLEOTIDE SEQUENCE [LARGE SCALE GENOMIC DNA]</scope>
    <source>
        <strain evidence="5 6">CBW1107-2</strain>
    </source>
</reference>